<organism evidence="4 5">
    <name type="scientific">Chryseolinea lacunae</name>
    <dbReference type="NCBI Taxonomy" id="2801331"/>
    <lineage>
        <taxon>Bacteria</taxon>
        <taxon>Pseudomonadati</taxon>
        <taxon>Bacteroidota</taxon>
        <taxon>Cytophagia</taxon>
        <taxon>Cytophagales</taxon>
        <taxon>Fulvivirgaceae</taxon>
        <taxon>Chryseolinea</taxon>
    </lineage>
</organism>
<dbReference type="Pfam" id="PF00550">
    <property type="entry name" value="PP-binding"/>
    <property type="match status" value="1"/>
</dbReference>
<keyword evidence="1" id="KW-0596">Phosphopantetheine</keyword>
<sequence>MQDDKRNKIIDDYWLNKFSAVAQTGNVVRGETQSVSLRLEATTLANFRALTKERDVEGFLVLATVFQVLLRKYFSDDEFLIATPGPRSARTESANDTLLFLFSAFDETQTLKAIIQKTQAELQQALNHSSYRYENLRNSFADRGIEEADILRYGFAYATAENASAAPQASGFNLLVTTDIEHHVVLRLQFNELLYPLFTAAQFLGHFGNVLARIRQHMDASFESISLLRDDEAECVKTVFNRETSANEGSLSVVDMFSAQAAREPSAVAVRTASKAYTFREIDERSDRLAKYLIQKSNVGRDRTIGVLATKSEWAIIGILGILKSGSAFVPIEPSQPIERIQHMVKDAALEILLVESDQMFDFGWFEGELLVSDIQIDTFENNNDQQLPSRPPDSLAYVIYTSGTTGRPKGVMIEDRSVVNYSSWFIDTFNIVPTDSSIVLSSLAFDLGYTSFWGTLLAGGTLHLVDLDYGAVPDRLLNYIVEQRISFIKTTPSLFYMLTHVPDFKKVAAQMSLRLIVLGGELIRKEDVENYRTFCPDTRFVNHYGPTEATVGCIANPLTGDIIDDYTKAPIIGRPIRNTEVFILDSRGKLAPIGIDGELCIGGRGLARGYLNNREVTDAKFMTHPFKAGERLYKTGDYGRWTEDGKVIIRGRRDRQIKIRGHRVELGEIEEALRNSPSIQECVVTTSVFANGDNKIVAYYTSTERIDEKAIRGAMANQLPAHMIPEYFLYIHTMPLTANGKVDARKLPSPKDLIRSTNAGLLLPRNETELLIRKVWSEVLGREDIGVNDSFFSLGGNSLYLIKVSAMLSESFPELNIIDLFNHTTIEKLATFISSNEEAVAIKISDAVVLLPQLYFPDDTADEQATSNFKFEIRDGLLADLKNVAAAEQIAVWDILKAALAYTLYEFSGQKDICLQSLQVDGHSKNLLVSHRFDFDAIESPGDLFRQLASQPGQQPIDLAKTASITFENHENGIVPFIYRRDSAQGHALPLNSFDFVVEVDDRDADSVACNIEYNPRLDAAAVEELVNFYFGFLSDVAGVGVPDVQTK</sequence>
<protein>
    <submittedName>
        <fullName evidence="4">Amino acid adenylation domain-containing protein</fullName>
    </submittedName>
</protein>
<accession>A0ABS1KUM5</accession>
<dbReference type="Gene3D" id="3.30.300.30">
    <property type="match status" value="1"/>
</dbReference>
<comment type="caution">
    <text evidence="4">The sequence shown here is derived from an EMBL/GenBank/DDBJ whole genome shotgun (WGS) entry which is preliminary data.</text>
</comment>
<gene>
    <name evidence="4" type="ORF">JI741_17725</name>
</gene>
<dbReference type="Pfam" id="PF00668">
    <property type="entry name" value="Condensation"/>
    <property type="match status" value="1"/>
</dbReference>
<dbReference type="PANTHER" id="PTHR45527">
    <property type="entry name" value="NONRIBOSOMAL PEPTIDE SYNTHETASE"/>
    <property type="match status" value="1"/>
</dbReference>
<dbReference type="Gene3D" id="1.10.1200.10">
    <property type="entry name" value="ACP-like"/>
    <property type="match status" value="1"/>
</dbReference>
<feature type="domain" description="Carrier" evidence="3">
    <location>
        <begin position="764"/>
        <end position="838"/>
    </location>
</feature>
<reference evidence="4 5" key="1">
    <citation type="submission" date="2021-01" db="EMBL/GenBank/DDBJ databases">
        <title>Chryseolinea sp. Jin1 Genome sequencing and assembly.</title>
        <authorList>
            <person name="Kim I."/>
        </authorList>
    </citation>
    <scope>NUCLEOTIDE SEQUENCE [LARGE SCALE GENOMIC DNA]</scope>
    <source>
        <strain evidence="4 5">Jin1</strain>
    </source>
</reference>
<dbReference type="InterPro" id="IPR025110">
    <property type="entry name" value="AMP-bd_C"/>
</dbReference>
<dbReference type="InterPro" id="IPR045851">
    <property type="entry name" value="AMP-bd_C_sf"/>
</dbReference>
<dbReference type="SUPFAM" id="SSF47336">
    <property type="entry name" value="ACP-like"/>
    <property type="match status" value="1"/>
</dbReference>
<evidence type="ECO:0000313" key="4">
    <source>
        <dbReference type="EMBL" id="MBL0743074.1"/>
    </source>
</evidence>
<dbReference type="SMART" id="SM00823">
    <property type="entry name" value="PKS_PP"/>
    <property type="match status" value="1"/>
</dbReference>
<dbReference type="Gene3D" id="3.40.50.980">
    <property type="match status" value="2"/>
</dbReference>
<dbReference type="Gene3D" id="2.30.38.10">
    <property type="entry name" value="Luciferase, Domain 3"/>
    <property type="match status" value="1"/>
</dbReference>
<dbReference type="Pfam" id="PF13193">
    <property type="entry name" value="AMP-binding_C"/>
    <property type="match status" value="1"/>
</dbReference>
<keyword evidence="2" id="KW-0597">Phosphoprotein</keyword>
<dbReference type="NCBIfam" id="TIGR01733">
    <property type="entry name" value="AA-adenyl-dom"/>
    <property type="match status" value="1"/>
</dbReference>
<evidence type="ECO:0000313" key="5">
    <source>
        <dbReference type="Proteomes" id="UP000613030"/>
    </source>
</evidence>
<keyword evidence="5" id="KW-1185">Reference proteome</keyword>
<dbReference type="InterPro" id="IPR010071">
    <property type="entry name" value="AA_adenyl_dom"/>
</dbReference>
<dbReference type="CDD" id="cd05930">
    <property type="entry name" value="A_NRPS"/>
    <property type="match status" value="1"/>
</dbReference>
<dbReference type="Pfam" id="PF00501">
    <property type="entry name" value="AMP-binding"/>
    <property type="match status" value="1"/>
</dbReference>
<evidence type="ECO:0000256" key="1">
    <source>
        <dbReference type="ARBA" id="ARBA00022450"/>
    </source>
</evidence>
<dbReference type="InterPro" id="IPR020459">
    <property type="entry name" value="AMP-binding"/>
</dbReference>
<dbReference type="PRINTS" id="PR00154">
    <property type="entry name" value="AMPBINDING"/>
</dbReference>
<dbReference type="EMBL" id="JAERRB010000005">
    <property type="protein sequence ID" value="MBL0743074.1"/>
    <property type="molecule type" value="Genomic_DNA"/>
</dbReference>
<proteinExistence type="predicted"/>
<evidence type="ECO:0000259" key="3">
    <source>
        <dbReference type="PROSITE" id="PS50075"/>
    </source>
</evidence>
<dbReference type="PROSITE" id="PS00455">
    <property type="entry name" value="AMP_BINDING"/>
    <property type="match status" value="1"/>
</dbReference>
<name>A0ABS1KUM5_9BACT</name>
<dbReference type="SUPFAM" id="SSF52777">
    <property type="entry name" value="CoA-dependent acyltransferases"/>
    <property type="match status" value="2"/>
</dbReference>
<evidence type="ECO:0000256" key="2">
    <source>
        <dbReference type="ARBA" id="ARBA00022553"/>
    </source>
</evidence>
<dbReference type="PANTHER" id="PTHR45527:SF1">
    <property type="entry name" value="FATTY ACID SYNTHASE"/>
    <property type="match status" value="1"/>
</dbReference>
<dbReference type="InterPro" id="IPR001242">
    <property type="entry name" value="Condensation_dom"/>
</dbReference>
<dbReference type="RefSeq" id="WP_202011983.1">
    <property type="nucleotide sequence ID" value="NZ_JAERRB010000005.1"/>
</dbReference>
<dbReference type="InterPro" id="IPR036736">
    <property type="entry name" value="ACP-like_sf"/>
</dbReference>
<dbReference type="InterPro" id="IPR000873">
    <property type="entry name" value="AMP-dep_synth/lig_dom"/>
</dbReference>
<dbReference type="InterPro" id="IPR009081">
    <property type="entry name" value="PP-bd_ACP"/>
</dbReference>
<dbReference type="InterPro" id="IPR020845">
    <property type="entry name" value="AMP-binding_CS"/>
</dbReference>
<dbReference type="SUPFAM" id="SSF56801">
    <property type="entry name" value="Acetyl-CoA synthetase-like"/>
    <property type="match status" value="1"/>
</dbReference>
<dbReference type="PROSITE" id="PS50075">
    <property type="entry name" value="CARRIER"/>
    <property type="match status" value="1"/>
</dbReference>
<dbReference type="Gene3D" id="3.30.559.30">
    <property type="entry name" value="Nonribosomal peptide synthetase, condensation domain"/>
    <property type="match status" value="2"/>
</dbReference>
<dbReference type="Proteomes" id="UP000613030">
    <property type="component" value="Unassembled WGS sequence"/>
</dbReference>
<dbReference type="InterPro" id="IPR020806">
    <property type="entry name" value="PKS_PP-bd"/>
</dbReference>